<name>A0A445JKD1_GLYSO</name>
<dbReference type="GO" id="GO:0005634">
    <property type="term" value="C:nucleus"/>
    <property type="evidence" value="ECO:0007669"/>
    <property type="project" value="InterPro"/>
</dbReference>
<dbReference type="SUPFAM" id="SSF50978">
    <property type="entry name" value="WD40 repeat-like"/>
    <property type="match status" value="1"/>
</dbReference>
<dbReference type="AlphaFoldDB" id="A0A445JKD1"/>
<dbReference type="EC" id="2.3.2.27" evidence="2"/>
<keyword evidence="5" id="KW-1185">Reference proteome</keyword>
<dbReference type="InterPro" id="IPR037381">
    <property type="entry name" value="RFWD3"/>
</dbReference>
<sequence>KMFDLDGAHVFAMDISNQILLITQKRKAIGGMHLLTKMSLMSPFEMQNILLPSGTNGIKDLHISASHSSSLALFASLGKKLSMLSLDSGNLVVNYDLQVIVFQVPKWSCSWDLNNSHYIYVGLQNGSVLVFDMWQTVGPMKSLVGLTSNPVHTVHALAQTSSLSSGVKTILSASVVGLC</sequence>
<accession>A0A445JKD1</accession>
<protein>
    <recommendedName>
        <fullName evidence="2">RING-type E3 ubiquitin transferase</fullName>
        <ecNumber evidence="2">2.3.2.27</ecNumber>
    </recommendedName>
</protein>
<feature type="domain" description="E3 ubiquitin-protein ligase RFWD3-like WD40" evidence="3">
    <location>
        <begin position="6"/>
        <end position="166"/>
    </location>
</feature>
<dbReference type="EMBL" id="QZWG01000008">
    <property type="protein sequence ID" value="RZB98901.1"/>
    <property type="molecule type" value="Genomic_DNA"/>
</dbReference>
<dbReference type="PANTHER" id="PTHR16047">
    <property type="entry name" value="RFWD3 PROTEIN"/>
    <property type="match status" value="1"/>
</dbReference>
<dbReference type="InterPro" id="IPR036322">
    <property type="entry name" value="WD40_repeat_dom_sf"/>
</dbReference>
<evidence type="ECO:0000256" key="1">
    <source>
        <dbReference type="ARBA" id="ARBA00000900"/>
    </source>
</evidence>
<gene>
    <name evidence="4" type="ORF">D0Y65_021677</name>
</gene>
<dbReference type="GO" id="GO:0061630">
    <property type="term" value="F:ubiquitin protein ligase activity"/>
    <property type="evidence" value="ECO:0007669"/>
    <property type="project" value="UniProtKB-EC"/>
</dbReference>
<feature type="non-terminal residue" evidence="4">
    <location>
        <position position="1"/>
    </location>
</feature>
<comment type="caution">
    <text evidence="4">The sequence shown here is derived from an EMBL/GenBank/DDBJ whole genome shotgun (WGS) entry which is preliminary data.</text>
</comment>
<evidence type="ECO:0000256" key="2">
    <source>
        <dbReference type="ARBA" id="ARBA00012483"/>
    </source>
</evidence>
<dbReference type="Pfam" id="PF23419">
    <property type="entry name" value="WD40_RFWD3"/>
    <property type="match status" value="1"/>
</dbReference>
<dbReference type="GO" id="GO:0016567">
    <property type="term" value="P:protein ubiquitination"/>
    <property type="evidence" value="ECO:0007669"/>
    <property type="project" value="InterPro"/>
</dbReference>
<evidence type="ECO:0000313" key="4">
    <source>
        <dbReference type="EMBL" id="RZB98901.1"/>
    </source>
</evidence>
<dbReference type="InterPro" id="IPR056527">
    <property type="entry name" value="WD40_RFWD3"/>
</dbReference>
<evidence type="ECO:0000313" key="5">
    <source>
        <dbReference type="Proteomes" id="UP000289340"/>
    </source>
</evidence>
<organism evidence="4 5">
    <name type="scientific">Glycine soja</name>
    <name type="common">Wild soybean</name>
    <dbReference type="NCBI Taxonomy" id="3848"/>
    <lineage>
        <taxon>Eukaryota</taxon>
        <taxon>Viridiplantae</taxon>
        <taxon>Streptophyta</taxon>
        <taxon>Embryophyta</taxon>
        <taxon>Tracheophyta</taxon>
        <taxon>Spermatophyta</taxon>
        <taxon>Magnoliopsida</taxon>
        <taxon>eudicotyledons</taxon>
        <taxon>Gunneridae</taxon>
        <taxon>Pentapetalae</taxon>
        <taxon>rosids</taxon>
        <taxon>fabids</taxon>
        <taxon>Fabales</taxon>
        <taxon>Fabaceae</taxon>
        <taxon>Papilionoideae</taxon>
        <taxon>50 kb inversion clade</taxon>
        <taxon>NPAAA clade</taxon>
        <taxon>indigoferoid/millettioid clade</taxon>
        <taxon>Phaseoleae</taxon>
        <taxon>Glycine</taxon>
        <taxon>Glycine subgen. Soja</taxon>
    </lineage>
</organism>
<dbReference type="PANTHER" id="PTHR16047:SF13">
    <property type="entry name" value="E3 UBIQUITIN-PROTEIN LIGASE RFWD3"/>
    <property type="match status" value="1"/>
</dbReference>
<dbReference type="Proteomes" id="UP000289340">
    <property type="component" value="Chromosome 8"/>
</dbReference>
<proteinExistence type="predicted"/>
<dbReference type="GO" id="GO:0036297">
    <property type="term" value="P:interstrand cross-link repair"/>
    <property type="evidence" value="ECO:0007669"/>
    <property type="project" value="InterPro"/>
</dbReference>
<comment type="catalytic activity">
    <reaction evidence="1">
        <text>S-ubiquitinyl-[E2 ubiquitin-conjugating enzyme]-L-cysteine + [acceptor protein]-L-lysine = [E2 ubiquitin-conjugating enzyme]-L-cysteine + N(6)-ubiquitinyl-[acceptor protein]-L-lysine.</text>
        <dbReference type="EC" id="2.3.2.27"/>
    </reaction>
</comment>
<reference evidence="4 5" key="1">
    <citation type="submission" date="2018-09" db="EMBL/GenBank/DDBJ databases">
        <title>A high-quality reference genome of wild soybean provides a powerful tool to mine soybean genomes.</title>
        <authorList>
            <person name="Xie M."/>
            <person name="Chung C.Y.L."/>
            <person name="Li M.-W."/>
            <person name="Wong F.-L."/>
            <person name="Chan T.-F."/>
            <person name="Lam H.-M."/>
        </authorList>
    </citation>
    <scope>NUCLEOTIDE SEQUENCE [LARGE SCALE GENOMIC DNA]</scope>
    <source>
        <strain evidence="5">cv. W05</strain>
        <tissue evidence="4">Hypocotyl of etiolated seedlings</tissue>
    </source>
</reference>
<evidence type="ECO:0000259" key="3">
    <source>
        <dbReference type="Pfam" id="PF23419"/>
    </source>
</evidence>